<dbReference type="AlphaFoldDB" id="A0A7Y9DJ38"/>
<evidence type="ECO:0000313" key="2">
    <source>
        <dbReference type="Proteomes" id="UP000521922"/>
    </source>
</evidence>
<sequence length="157" mass="16600">MTTAPAFPPFVTETGEPRCIHLGCPHAQTEGPTLLCAMHVGFALAMSDMHRRWLAQNSTAPTDVERVDVRLTAVAMVEAAAKGERERIPQLVGLVVPEGVGVPDDLVALTAITAQLAAILVPVVGDRDEVIARLRAAMSSTEHPGVMAEDDDEGGAR</sequence>
<gene>
    <name evidence="1" type="ORF">BJ968_000914</name>
</gene>
<proteinExistence type="predicted"/>
<accession>A0A7Y9DJ38</accession>
<dbReference type="EMBL" id="JACCBB010000001">
    <property type="protein sequence ID" value="NYD21374.1"/>
    <property type="molecule type" value="Genomic_DNA"/>
</dbReference>
<dbReference type="Proteomes" id="UP000521922">
    <property type="component" value="Unassembled WGS sequence"/>
</dbReference>
<organism evidence="1 2">
    <name type="scientific">Kineococcus aurantiacus</name>
    <dbReference type="NCBI Taxonomy" id="37633"/>
    <lineage>
        <taxon>Bacteria</taxon>
        <taxon>Bacillati</taxon>
        <taxon>Actinomycetota</taxon>
        <taxon>Actinomycetes</taxon>
        <taxon>Kineosporiales</taxon>
        <taxon>Kineosporiaceae</taxon>
        <taxon>Kineococcus</taxon>
    </lineage>
</organism>
<reference evidence="1 2" key="1">
    <citation type="submission" date="2020-07" db="EMBL/GenBank/DDBJ databases">
        <title>Sequencing the genomes of 1000 actinobacteria strains.</title>
        <authorList>
            <person name="Klenk H.-P."/>
        </authorList>
    </citation>
    <scope>NUCLEOTIDE SEQUENCE [LARGE SCALE GENOMIC DNA]</scope>
    <source>
        <strain evidence="1 2">DSM 7487</strain>
    </source>
</reference>
<evidence type="ECO:0000313" key="1">
    <source>
        <dbReference type="EMBL" id="NYD21374.1"/>
    </source>
</evidence>
<name>A0A7Y9DJ38_9ACTN</name>
<protein>
    <submittedName>
        <fullName evidence="1">Uncharacterized protein</fullName>
    </submittedName>
</protein>
<keyword evidence="2" id="KW-1185">Reference proteome</keyword>
<comment type="caution">
    <text evidence="1">The sequence shown here is derived from an EMBL/GenBank/DDBJ whole genome shotgun (WGS) entry which is preliminary data.</text>
</comment>